<dbReference type="OrthoDB" id="2792702at2759"/>
<keyword evidence="1" id="KW-0812">Transmembrane</keyword>
<organism evidence="3 4">
    <name type="scientific">Dendrothele bispora (strain CBS 962.96)</name>
    <dbReference type="NCBI Taxonomy" id="1314807"/>
    <lineage>
        <taxon>Eukaryota</taxon>
        <taxon>Fungi</taxon>
        <taxon>Dikarya</taxon>
        <taxon>Basidiomycota</taxon>
        <taxon>Agaricomycotina</taxon>
        <taxon>Agaricomycetes</taxon>
        <taxon>Agaricomycetidae</taxon>
        <taxon>Agaricales</taxon>
        <taxon>Agaricales incertae sedis</taxon>
        <taxon>Dendrothele</taxon>
    </lineage>
</organism>
<sequence>VSTVCELAATIALAYSFYKSRTGIRRTDAILSRLFTFVVTRGLLLSVIQILSMVLFFARPDKEYWIPFHLFQSKFYVITMRESFFF</sequence>
<feature type="transmembrane region" description="Helical" evidence="1">
    <location>
        <begin position="34"/>
        <end position="58"/>
    </location>
</feature>
<evidence type="ECO:0000256" key="1">
    <source>
        <dbReference type="SAM" id="Phobius"/>
    </source>
</evidence>
<dbReference type="Pfam" id="PF20152">
    <property type="entry name" value="DUF6534"/>
    <property type="match status" value="1"/>
</dbReference>
<protein>
    <recommendedName>
        <fullName evidence="2">DUF6534 domain-containing protein</fullName>
    </recommendedName>
</protein>
<feature type="domain" description="DUF6534" evidence="2">
    <location>
        <begin position="2"/>
        <end position="80"/>
    </location>
</feature>
<evidence type="ECO:0000259" key="2">
    <source>
        <dbReference type="Pfam" id="PF20152"/>
    </source>
</evidence>
<feature type="non-terminal residue" evidence="3">
    <location>
        <position position="86"/>
    </location>
</feature>
<dbReference type="AlphaFoldDB" id="A0A4V4HH35"/>
<evidence type="ECO:0000313" key="4">
    <source>
        <dbReference type="Proteomes" id="UP000297245"/>
    </source>
</evidence>
<gene>
    <name evidence="3" type="ORF">K435DRAFT_621941</name>
</gene>
<evidence type="ECO:0000313" key="3">
    <source>
        <dbReference type="EMBL" id="THV01136.1"/>
    </source>
</evidence>
<keyword evidence="1" id="KW-1133">Transmembrane helix</keyword>
<reference evidence="3 4" key="1">
    <citation type="journal article" date="2019" name="Nat. Ecol. Evol.">
        <title>Megaphylogeny resolves global patterns of mushroom evolution.</title>
        <authorList>
            <person name="Varga T."/>
            <person name="Krizsan K."/>
            <person name="Foldi C."/>
            <person name="Dima B."/>
            <person name="Sanchez-Garcia M."/>
            <person name="Sanchez-Ramirez S."/>
            <person name="Szollosi G.J."/>
            <person name="Szarkandi J.G."/>
            <person name="Papp V."/>
            <person name="Albert L."/>
            <person name="Andreopoulos W."/>
            <person name="Angelini C."/>
            <person name="Antonin V."/>
            <person name="Barry K.W."/>
            <person name="Bougher N.L."/>
            <person name="Buchanan P."/>
            <person name="Buyck B."/>
            <person name="Bense V."/>
            <person name="Catcheside P."/>
            <person name="Chovatia M."/>
            <person name="Cooper J."/>
            <person name="Damon W."/>
            <person name="Desjardin D."/>
            <person name="Finy P."/>
            <person name="Geml J."/>
            <person name="Haridas S."/>
            <person name="Hughes K."/>
            <person name="Justo A."/>
            <person name="Karasinski D."/>
            <person name="Kautmanova I."/>
            <person name="Kiss B."/>
            <person name="Kocsube S."/>
            <person name="Kotiranta H."/>
            <person name="LaButti K.M."/>
            <person name="Lechner B.E."/>
            <person name="Liimatainen K."/>
            <person name="Lipzen A."/>
            <person name="Lukacs Z."/>
            <person name="Mihaltcheva S."/>
            <person name="Morgado L.N."/>
            <person name="Niskanen T."/>
            <person name="Noordeloos M.E."/>
            <person name="Ohm R.A."/>
            <person name="Ortiz-Santana B."/>
            <person name="Ovrebo C."/>
            <person name="Racz N."/>
            <person name="Riley R."/>
            <person name="Savchenko A."/>
            <person name="Shiryaev A."/>
            <person name="Soop K."/>
            <person name="Spirin V."/>
            <person name="Szebenyi C."/>
            <person name="Tomsovsky M."/>
            <person name="Tulloss R.E."/>
            <person name="Uehling J."/>
            <person name="Grigoriev I.V."/>
            <person name="Vagvolgyi C."/>
            <person name="Papp T."/>
            <person name="Martin F.M."/>
            <person name="Miettinen O."/>
            <person name="Hibbett D.S."/>
            <person name="Nagy L.G."/>
        </authorList>
    </citation>
    <scope>NUCLEOTIDE SEQUENCE [LARGE SCALE GENOMIC DNA]</scope>
    <source>
        <strain evidence="3 4">CBS 962.96</strain>
    </source>
</reference>
<proteinExistence type="predicted"/>
<keyword evidence="4" id="KW-1185">Reference proteome</keyword>
<feature type="non-terminal residue" evidence="3">
    <location>
        <position position="1"/>
    </location>
</feature>
<dbReference type="Proteomes" id="UP000297245">
    <property type="component" value="Unassembled WGS sequence"/>
</dbReference>
<dbReference type="EMBL" id="ML179094">
    <property type="protein sequence ID" value="THV01136.1"/>
    <property type="molecule type" value="Genomic_DNA"/>
</dbReference>
<keyword evidence="1" id="KW-0472">Membrane</keyword>
<accession>A0A4V4HH35</accession>
<dbReference type="InterPro" id="IPR045339">
    <property type="entry name" value="DUF6534"/>
</dbReference>
<name>A0A4V4HH35_DENBC</name>